<comment type="caution">
    <text evidence="2">The sequence shown here is derived from an EMBL/GenBank/DDBJ whole genome shotgun (WGS) entry which is preliminary data.</text>
</comment>
<sequence>MEQYTTPAQVPQRQTHMGGPEEVRETPAPAEEPSRAELLAAIQGSRVVLEGKIKAVAVEVNLLGADLRKVSDKVKVAEGSIVDLQTEGGAGPGSQGIRRLRPQHFAANREEQRDKKNEDGATELRKRASAEAKDLRSCAPPNRAVPEVRRAKYTAR</sequence>
<feature type="region of interest" description="Disordered" evidence="1">
    <location>
        <begin position="1"/>
        <end position="33"/>
    </location>
</feature>
<proteinExistence type="predicted"/>
<evidence type="ECO:0000313" key="2">
    <source>
        <dbReference type="EMBL" id="KAJ1214028.1"/>
    </source>
</evidence>
<feature type="compositionally biased region" description="Polar residues" evidence="1">
    <location>
        <begin position="1"/>
        <end position="15"/>
    </location>
</feature>
<evidence type="ECO:0000313" key="3">
    <source>
        <dbReference type="Proteomes" id="UP001066276"/>
    </source>
</evidence>
<dbReference type="AlphaFoldDB" id="A0AAV7WNB6"/>
<feature type="region of interest" description="Disordered" evidence="1">
    <location>
        <begin position="84"/>
        <end position="156"/>
    </location>
</feature>
<organism evidence="2 3">
    <name type="scientific">Pleurodeles waltl</name>
    <name type="common">Iberian ribbed newt</name>
    <dbReference type="NCBI Taxonomy" id="8319"/>
    <lineage>
        <taxon>Eukaryota</taxon>
        <taxon>Metazoa</taxon>
        <taxon>Chordata</taxon>
        <taxon>Craniata</taxon>
        <taxon>Vertebrata</taxon>
        <taxon>Euteleostomi</taxon>
        <taxon>Amphibia</taxon>
        <taxon>Batrachia</taxon>
        <taxon>Caudata</taxon>
        <taxon>Salamandroidea</taxon>
        <taxon>Salamandridae</taxon>
        <taxon>Pleurodelinae</taxon>
        <taxon>Pleurodeles</taxon>
    </lineage>
</organism>
<evidence type="ECO:0000256" key="1">
    <source>
        <dbReference type="SAM" id="MobiDB-lite"/>
    </source>
</evidence>
<feature type="compositionally biased region" description="Basic and acidic residues" evidence="1">
    <location>
        <begin position="107"/>
        <end position="136"/>
    </location>
</feature>
<protein>
    <submittedName>
        <fullName evidence="2">Uncharacterized protein</fullName>
    </submittedName>
</protein>
<reference evidence="2" key="1">
    <citation type="journal article" date="2022" name="bioRxiv">
        <title>Sequencing and chromosome-scale assembly of the giantPleurodeles waltlgenome.</title>
        <authorList>
            <person name="Brown T."/>
            <person name="Elewa A."/>
            <person name="Iarovenko S."/>
            <person name="Subramanian E."/>
            <person name="Araus A.J."/>
            <person name="Petzold A."/>
            <person name="Susuki M."/>
            <person name="Suzuki K.-i.T."/>
            <person name="Hayashi T."/>
            <person name="Toyoda A."/>
            <person name="Oliveira C."/>
            <person name="Osipova E."/>
            <person name="Leigh N.D."/>
            <person name="Simon A."/>
            <person name="Yun M.H."/>
        </authorList>
    </citation>
    <scope>NUCLEOTIDE SEQUENCE</scope>
    <source>
        <strain evidence="2">20211129_DDA</strain>
        <tissue evidence="2">Liver</tissue>
    </source>
</reference>
<dbReference type="Proteomes" id="UP001066276">
    <property type="component" value="Chromosome 1_1"/>
</dbReference>
<dbReference type="EMBL" id="JANPWB010000001">
    <property type="protein sequence ID" value="KAJ1214028.1"/>
    <property type="molecule type" value="Genomic_DNA"/>
</dbReference>
<gene>
    <name evidence="2" type="ORF">NDU88_001656</name>
</gene>
<keyword evidence="3" id="KW-1185">Reference proteome</keyword>
<accession>A0AAV7WNB6</accession>
<name>A0AAV7WNB6_PLEWA</name>